<feature type="compositionally biased region" description="Basic and acidic residues" evidence="1">
    <location>
        <begin position="14"/>
        <end position="23"/>
    </location>
</feature>
<name>A0A5C8ZJT6_9ACTN</name>
<organism evidence="3 4">
    <name type="scientific">Quadrisphaera setariae</name>
    <dbReference type="NCBI Taxonomy" id="2593304"/>
    <lineage>
        <taxon>Bacteria</taxon>
        <taxon>Bacillati</taxon>
        <taxon>Actinomycetota</taxon>
        <taxon>Actinomycetes</taxon>
        <taxon>Kineosporiales</taxon>
        <taxon>Kineosporiaceae</taxon>
        <taxon>Quadrisphaera</taxon>
    </lineage>
</organism>
<accession>A0A5C8ZJT6</accession>
<reference evidence="3 4" key="1">
    <citation type="submission" date="2019-07" db="EMBL/GenBank/DDBJ databases">
        <title>Quadrisphaera sp. strain DD2A genome sequencing and assembly.</title>
        <authorList>
            <person name="Kim I."/>
        </authorList>
    </citation>
    <scope>NUCLEOTIDE SEQUENCE [LARGE SCALE GENOMIC DNA]</scope>
    <source>
        <strain evidence="3 4">DD2A</strain>
    </source>
</reference>
<dbReference type="Gene3D" id="3.20.20.150">
    <property type="entry name" value="Divalent-metal-dependent TIM barrel enzymes"/>
    <property type="match status" value="1"/>
</dbReference>
<dbReference type="PANTHER" id="PTHR12110:SF48">
    <property type="entry name" value="BLL3656 PROTEIN"/>
    <property type="match status" value="1"/>
</dbReference>
<feature type="compositionally biased region" description="Basic residues" evidence="1">
    <location>
        <begin position="1"/>
        <end position="13"/>
    </location>
</feature>
<keyword evidence="3" id="KW-0413">Isomerase</keyword>
<dbReference type="InterPro" id="IPR050312">
    <property type="entry name" value="IolE/XylAMocC-like"/>
</dbReference>
<evidence type="ECO:0000259" key="2">
    <source>
        <dbReference type="Pfam" id="PF01261"/>
    </source>
</evidence>
<proteinExistence type="predicted"/>
<dbReference type="Proteomes" id="UP000321234">
    <property type="component" value="Unassembled WGS sequence"/>
</dbReference>
<dbReference type="Pfam" id="PF01261">
    <property type="entry name" value="AP_endonuc_2"/>
    <property type="match status" value="1"/>
</dbReference>
<dbReference type="PANTHER" id="PTHR12110">
    <property type="entry name" value="HYDROXYPYRUVATE ISOMERASE"/>
    <property type="match status" value="1"/>
</dbReference>
<dbReference type="InterPro" id="IPR036237">
    <property type="entry name" value="Xyl_isomerase-like_sf"/>
</dbReference>
<feature type="domain" description="Xylose isomerase-like TIM barrel" evidence="2">
    <location>
        <begin position="140"/>
        <end position="348"/>
    </location>
</feature>
<dbReference type="OrthoDB" id="9780241at2"/>
<evidence type="ECO:0000256" key="1">
    <source>
        <dbReference type="SAM" id="MobiDB-lite"/>
    </source>
</evidence>
<protein>
    <submittedName>
        <fullName evidence="3">Sugar phosphate isomerase/epimerase</fullName>
    </submittedName>
</protein>
<sequence>MAQQHRHRLAGGRRRSDPRRERTGSPVELGVVVPDRAVVNGERLREGSGDAADPCDDVLENPLRRQGDEPSVAHPISPRPAHLRPPSVRDQPYGPEKNTPGLVDRSEYAVIQTQTSAPDRVPPLHLSALTLKTTGFAQRVRAAASAGYAGIGLGAADYLSARRSGIAEDDIRGYLARAGLEVVELEFLRDWWTDADVRGTRLEEDILLHLADLTGAQQINVGLFDVVPDDVVRRGFERLCTRAARHGLRIGVEFMPYAELRTLAAARALVEDVGAPNSGLILDAWHWHRSGGSLEEVAAAAEDGLVVSVQLCDALPEPLPDLRQEGRHHRQLPGEGSVDLQAWLDALAPALDGSASGPAATVATEVLSDAVVADGAGEACRLTFDAGRRVLEAFVDGRGAPRR</sequence>
<dbReference type="AlphaFoldDB" id="A0A5C8ZJT6"/>
<feature type="region of interest" description="Disordered" evidence="1">
    <location>
        <begin position="1"/>
        <end position="104"/>
    </location>
</feature>
<dbReference type="GO" id="GO:0016853">
    <property type="term" value="F:isomerase activity"/>
    <property type="evidence" value="ECO:0007669"/>
    <property type="project" value="UniProtKB-KW"/>
</dbReference>
<dbReference type="InterPro" id="IPR013022">
    <property type="entry name" value="Xyl_isomerase-like_TIM-brl"/>
</dbReference>
<evidence type="ECO:0000313" key="3">
    <source>
        <dbReference type="EMBL" id="TXR57100.1"/>
    </source>
</evidence>
<keyword evidence="4" id="KW-1185">Reference proteome</keyword>
<gene>
    <name evidence="3" type="ORF">FMM08_06430</name>
</gene>
<dbReference type="SUPFAM" id="SSF51658">
    <property type="entry name" value="Xylose isomerase-like"/>
    <property type="match status" value="1"/>
</dbReference>
<dbReference type="EMBL" id="VKAC01000003">
    <property type="protein sequence ID" value="TXR57100.1"/>
    <property type="molecule type" value="Genomic_DNA"/>
</dbReference>
<evidence type="ECO:0000313" key="4">
    <source>
        <dbReference type="Proteomes" id="UP000321234"/>
    </source>
</evidence>
<comment type="caution">
    <text evidence="3">The sequence shown here is derived from an EMBL/GenBank/DDBJ whole genome shotgun (WGS) entry which is preliminary data.</text>
</comment>